<dbReference type="OrthoDB" id="7592047at2"/>
<keyword evidence="2" id="KW-1185">Reference proteome</keyword>
<dbReference type="NCBIfam" id="TIGR01537">
    <property type="entry name" value="portal_HK97"/>
    <property type="match status" value="1"/>
</dbReference>
<dbReference type="KEGG" id="palw:PSAL_005890"/>
<protein>
    <submittedName>
        <fullName evidence="1">Uncharacterized protein</fullName>
    </submittedName>
</protein>
<dbReference type="EMBL" id="CP060436">
    <property type="protein sequence ID" value="QPM89373.1"/>
    <property type="molecule type" value="Genomic_DNA"/>
</dbReference>
<dbReference type="Pfam" id="PF04860">
    <property type="entry name" value="Phage_portal"/>
    <property type="match status" value="1"/>
</dbReference>
<evidence type="ECO:0000313" key="2">
    <source>
        <dbReference type="Proteomes" id="UP000283786"/>
    </source>
</evidence>
<dbReference type="InterPro" id="IPR006427">
    <property type="entry name" value="Portal_HK97"/>
</dbReference>
<dbReference type="AlphaFoldDB" id="A0A418SDB1"/>
<name>A0A418SDB1_9RHOB</name>
<gene>
    <name evidence="1" type="ORF">PSAL_005890</name>
</gene>
<dbReference type="InterPro" id="IPR006944">
    <property type="entry name" value="Phage/GTA_portal"/>
</dbReference>
<accession>A0A418SDB1</accession>
<proteinExistence type="predicted"/>
<organism evidence="1 2">
    <name type="scientific">Pseudooceanicola algae</name>
    <dbReference type="NCBI Taxonomy" id="1537215"/>
    <lineage>
        <taxon>Bacteria</taxon>
        <taxon>Pseudomonadati</taxon>
        <taxon>Pseudomonadota</taxon>
        <taxon>Alphaproteobacteria</taxon>
        <taxon>Rhodobacterales</taxon>
        <taxon>Paracoccaceae</taxon>
        <taxon>Pseudooceanicola</taxon>
    </lineage>
</organism>
<reference evidence="1 2" key="1">
    <citation type="submission" date="2020-08" db="EMBL/GenBank/DDBJ databases">
        <title>Genome sequence of Rhodobacteraceae bacterium Lw-13e.</title>
        <authorList>
            <person name="Poehlein A."/>
            <person name="Wolter L."/>
            <person name="Daniel R."/>
            <person name="Brinkhoff T."/>
        </authorList>
    </citation>
    <scope>NUCLEOTIDE SEQUENCE [LARGE SCALE GENOMIC DNA]</scope>
    <source>
        <strain evidence="1 2">Lw-13e</strain>
    </source>
</reference>
<dbReference type="Proteomes" id="UP000283786">
    <property type="component" value="Chromosome"/>
</dbReference>
<sequence length="459" mass="50689">MGFLSSLAAVSPGGEQRATVNPTHPRDPVLAEMFGDPGGVSVTPESAMRVTAVYACVSLIAETLAALPLHVYRKEIDANGREKRVRLTDHPLYRIVHEMPVAGMTSFEWREMSLSHTALRGDSYARIVTGPDGRISELPPILPDHIEPFRDRGGRIRYRWWPDGLGPVRVLFDDEVLRIPHKMLDGVRSLSPIGTHRMTIGNSLAASQFLRSFYVNSAQPKGALMSPELLSDDAALALRKSWEDRHQGPQNAGRIAIFDGGLKWEQIGMTMDDAQYLELQKFNVADIARIYLVPPHKIGEMGAVTYSNIEHQAIEFVVDTLLRWVTRCEMRYNAYLLSAADRARGVYVAYDMKGLLRGDATARANFYRSLFYIGAMTPNEIRRAEDMNPYDGGDSYYVQGATTPIASLDGMLGIGGPGQSVDAAMQTMIEKIVSQALEGRDFDNGLNEALRTNEGGGNA</sequence>
<evidence type="ECO:0000313" key="1">
    <source>
        <dbReference type="EMBL" id="QPM89373.1"/>
    </source>
</evidence>